<accession>A0A9X0C1F2</accession>
<dbReference type="Gene3D" id="1.10.8.270">
    <property type="entry name" value="putative rabgap domain of human tbc1 domain family member 14 like domains"/>
    <property type="match status" value="1"/>
</dbReference>
<feature type="domain" description="Rab-GAP TBC" evidence="2">
    <location>
        <begin position="612"/>
        <end position="805"/>
    </location>
</feature>
<dbReference type="OrthoDB" id="294251at2759"/>
<dbReference type="SUPFAM" id="SSF47923">
    <property type="entry name" value="Ypt/Rab-GAP domain of gyp1p"/>
    <property type="match status" value="2"/>
</dbReference>
<feature type="compositionally biased region" description="Polar residues" evidence="1">
    <location>
        <begin position="391"/>
        <end position="401"/>
    </location>
</feature>
<name>A0A9X0C1F2_9EURO</name>
<feature type="compositionally biased region" description="Polar residues" evidence="1">
    <location>
        <begin position="49"/>
        <end position="59"/>
    </location>
</feature>
<sequence>MVNELSASLSPDRPESNPIIHAVPFENTDAPLAIRSVSLPTADAPIASNGRSLSTSAASGPSDDHASALMFSRLVPSVSVGDETRTIRSEGAPSLRSVPSIVVNEPGSRPSSRPGSRPGSRWSERKWGGLRKRSLEMERKLSLEEPPPVPQIEHSFAGIPLDIPTASLDGLDKSMKFSNRGSLIKSQAKRPHPMPPQEKLEEHPEQQPDQLPREKLDEHFEQPLEQPPKEKLDEHFEPQPEQPHQEKLGEHFQQQPEQLRQPKLEEEEPRQELGQPAQQISEDTCDQQLDRQASKIAPPPIIMSQPEGEKETPKAVPRRAKPQGTLRPRQTSLPSRAISADEDMLSRRVRLMYEKGEENVTDSEVAKALASEHGVLWEEGAAPDTEPSESLAAQTNKTGNGTKPRASAEVERVRIKRETQELAGGAEYWQNIGAEQVDRYGFIRPAKNAKGSEINPLQRVTTSLLLASETPRRKRSIRPPTAPASNRSFNGPSLVRKISQSSLGARPSSSQSNYGPPLRRTTSRLRTATNRLPHNRDRKAKDEAADMLTLPTPSAGENEDAPITRAMRRKEWQREDKWTKMAKPTKKSKDGGGMTFEFDTQSSKLIERTWKGIPDRWRSTAWYSFLEASARRHKGSPPADELIEAYNELQYISSPDDVQIDIDVPRTISSHIMFRRRYRGGQRLLFRVLHAMSLYFPDTGYVQGMATLAATLLAYYDEEHSFIMLVRLWQLRGLEELYKSGFAGLMEALADFEREWLAGGEVAAKLNEVGIPPTAYGTRWYLTLFNYSIPFPAQLRVWDVFMLLGDAEDTTSRPATSGKNKPPPADNPRTFGQGLDVLHASSAALIDGMRDIILESDFENIMKVLTSWVPIKDTEMFMRVAKAEWKVHRRRKAS</sequence>
<evidence type="ECO:0000259" key="2">
    <source>
        <dbReference type="PROSITE" id="PS50086"/>
    </source>
</evidence>
<feature type="compositionally biased region" description="Basic and acidic residues" evidence="1">
    <location>
        <begin position="569"/>
        <end position="579"/>
    </location>
</feature>
<dbReference type="SMART" id="SM00164">
    <property type="entry name" value="TBC"/>
    <property type="match status" value="1"/>
</dbReference>
<feature type="compositionally biased region" description="Polar residues" evidence="1">
    <location>
        <begin position="498"/>
        <end position="514"/>
    </location>
</feature>
<dbReference type="AlphaFoldDB" id="A0A9X0C1F2"/>
<protein>
    <recommendedName>
        <fullName evidence="2">Rab-GAP TBC domain-containing protein</fullName>
    </recommendedName>
</protein>
<dbReference type="PANTHER" id="PTHR47219">
    <property type="entry name" value="RAB GTPASE-ACTIVATING PROTEIN 1-LIKE"/>
    <property type="match status" value="1"/>
</dbReference>
<dbReference type="PANTHER" id="PTHR47219:SF9">
    <property type="entry name" value="GTPASE ACTIVATING PROTEIN AND CENTROSOME-ASSOCIATED, ISOFORM B"/>
    <property type="match status" value="1"/>
</dbReference>
<dbReference type="GO" id="GO:0031267">
    <property type="term" value="F:small GTPase binding"/>
    <property type="evidence" value="ECO:0007669"/>
    <property type="project" value="TreeGrafter"/>
</dbReference>
<comment type="caution">
    <text evidence="3">The sequence shown here is derived from an EMBL/GenBank/DDBJ whole genome shotgun (WGS) entry which is preliminary data.</text>
</comment>
<dbReference type="Gene3D" id="1.10.472.80">
    <property type="entry name" value="Ypt/Rab-GAP domain of gyp1p, domain 3"/>
    <property type="match status" value="1"/>
</dbReference>
<dbReference type="GO" id="GO:0005096">
    <property type="term" value="F:GTPase activator activity"/>
    <property type="evidence" value="ECO:0007669"/>
    <property type="project" value="TreeGrafter"/>
</dbReference>
<dbReference type="FunFam" id="1.10.8.270:FF:000023">
    <property type="entry name" value="TBC domain-containing protein C1778.09"/>
    <property type="match status" value="1"/>
</dbReference>
<dbReference type="InterPro" id="IPR050302">
    <property type="entry name" value="Rab_GAP_TBC_domain"/>
</dbReference>
<dbReference type="EMBL" id="JAPWDS010000006">
    <property type="protein sequence ID" value="KAJ5494080.1"/>
    <property type="molecule type" value="Genomic_DNA"/>
</dbReference>
<dbReference type="InterPro" id="IPR000195">
    <property type="entry name" value="Rab-GAP-TBC_dom"/>
</dbReference>
<feature type="compositionally biased region" description="Polar residues" evidence="1">
    <location>
        <begin position="276"/>
        <end position="287"/>
    </location>
</feature>
<dbReference type="Proteomes" id="UP001149954">
    <property type="component" value="Unassembled WGS sequence"/>
</dbReference>
<feature type="compositionally biased region" description="Basic and acidic residues" evidence="1">
    <location>
        <begin position="122"/>
        <end position="133"/>
    </location>
</feature>
<dbReference type="Pfam" id="PF00566">
    <property type="entry name" value="RabGAP-TBC"/>
    <property type="match status" value="1"/>
</dbReference>
<evidence type="ECO:0000256" key="1">
    <source>
        <dbReference type="SAM" id="MobiDB-lite"/>
    </source>
</evidence>
<reference evidence="3" key="1">
    <citation type="submission" date="2022-12" db="EMBL/GenBank/DDBJ databases">
        <authorList>
            <person name="Petersen C."/>
        </authorList>
    </citation>
    <scope>NUCLEOTIDE SEQUENCE</scope>
    <source>
        <strain evidence="3">IBT 29495</strain>
    </source>
</reference>
<gene>
    <name evidence="3" type="ORF">N7463_010167</name>
</gene>
<feature type="compositionally biased region" description="Basic and acidic residues" evidence="1">
    <location>
        <begin position="198"/>
        <end position="250"/>
    </location>
</feature>
<keyword evidence="4" id="KW-1185">Reference proteome</keyword>
<dbReference type="FunFam" id="1.10.472.80:FF:000055">
    <property type="entry name" value="TBC domain-containing protein C1778.09"/>
    <property type="match status" value="1"/>
</dbReference>
<feature type="compositionally biased region" description="Low complexity" evidence="1">
    <location>
        <begin position="518"/>
        <end position="532"/>
    </location>
</feature>
<evidence type="ECO:0000313" key="4">
    <source>
        <dbReference type="Proteomes" id="UP001149954"/>
    </source>
</evidence>
<evidence type="ECO:0000313" key="3">
    <source>
        <dbReference type="EMBL" id="KAJ5494080.1"/>
    </source>
</evidence>
<dbReference type="PROSITE" id="PS50086">
    <property type="entry name" value="TBC_RABGAP"/>
    <property type="match status" value="1"/>
</dbReference>
<feature type="region of interest" description="Disordered" evidence="1">
    <location>
        <begin position="162"/>
        <end position="341"/>
    </location>
</feature>
<feature type="region of interest" description="Disordered" evidence="1">
    <location>
        <begin position="810"/>
        <end position="832"/>
    </location>
</feature>
<feature type="region of interest" description="Disordered" evidence="1">
    <location>
        <begin position="80"/>
        <end position="133"/>
    </location>
</feature>
<reference evidence="3" key="2">
    <citation type="journal article" date="2023" name="IMA Fungus">
        <title>Comparative genomic study of the Penicillium genus elucidates a diverse pangenome and 15 lateral gene transfer events.</title>
        <authorList>
            <person name="Petersen C."/>
            <person name="Sorensen T."/>
            <person name="Nielsen M.R."/>
            <person name="Sondergaard T.E."/>
            <person name="Sorensen J.L."/>
            <person name="Fitzpatrick D.A."/>
            <person name="Frisvad J.C."/>
            <person name="Nielsen K.L."/>
        </authorList>
    </citation>
    <scope>NUCLEOTIDE SEQUENCE</scope>
    <source>
        <strain evidence="3">IBT 29495</strain>
    </source>
</reference>
<feature type="compositionally biased region" description="Low complexity" evidence="1">
    <location>
        <begin position="106"/>
        <end position="121"/>
    </location>
</feature>
<feature type="region of interest" description="Disordered" evidence="1">
    <location>
        <begin position="377"/>
        <end position="410"/>
    </location>
</feature>
<dbReference type="InterPro" id="IPR035969">
    <property type="entry name" value="Rab-GAP_TBC_sf"/>
</dbReference>
<organism evidence="3 4">
    <name type="scientific">Penicillium fimorum</name>
    <dbReference type="NCBI Taxonomy" id="1882269"/>
    <lineage>
        <taxon>Eukaryota</taxon>
        <taxon>Fungi</taxon>
        <taxon>Dikarya</taxon>
        <taxon>Ascomycota</taxon>
        <taxon>Pezizomycotina</taxon>
        <taxon>Eurotiomycetes</taxon>
        <taxon>Eurotiomycetidae</taxon>
        <taxon>Eurotiales</taxon>
        <taxon>Aspergillaceae</taxon>
        <taxon>Penicillium</taxon>
    </lineage>
</organism>
<feature type="region of interest" description="Disordered" evidence="1">
    <location>
        <begin position="465"/>
        <end position="596"/>
    </location>
</feature>
<proteinExistence type="predicted"/>
<feature type="compositionally biased region" description="Polar residues" evidence="1">
    <location>
        <begin position="176"/>
        <end position="185"/>
    </location>
</feature>
<feature type="region of interest" description="Disordered" evidence="1">
    <location>
        <begin position="43"/>
        <end position="65"/>
    </location>
</feature>